<name>A0A9P8UEN2_9PEZI</name>
<accession>A0A9P8UEN2</accession>
<comment type="caution">
    <text evidence="2">The sequence shown here is derived from an EMBL/GenBank/DDBJ whole genome shotgun (WGS) entry which is preliminary data.</text>
</comment>
<organism evidence="2 3">
    <name type="scientific">Truncatella angustata</name>
    <dbReference type="NCBI Taxonomy" id="152316"/>
    <lineage>
        <taxon>Eukaryota</taxon>
        <taxon>Fungi</taxon>
        <taxon>Dikarya</taxon>
        <taxon>Ascomycota</taxon>
        <taxon>Pezizomycotina</taxon>
        <taxon>Sordariomycetes</taxon>
        <taxon>Xylariomycetidae</taxon>
        <taxon>Amphisphaeriales</taxon>
        <taxon>Sporocadaceae</taxon>
        <taxon>Truncatella</taxon>
    </lineage>
</organism>
<feature type="chain" id="PRO_5040401976" description="Cyanovirin-N domain-containing protein" evidence="1">
    <location>
        <begin position="20"/>
        <end position="117"/>
    </location>
</feature>
<evidence type="ECO:0008006" key="4">
    <source>
        <dbReference type="Google" id="ProtNLM"/>
    </source>
</evidence>
<evidence type="ECO:0000313" key="2">
    <source>
        <dbReference type="EMBL" id="KAH6648514.1"/>
    </source>
</evidence>
<dbReference type="Proteomes" id="UP000758603">
    <property type="component" value="Unassembled WGS sequence"/>
</dbReference>
<proteinExistence type="predicted"/>
<dbReference type="EMBL" id="JAGPXC010000007">
    <property type="protein sequence ID" value="KAH6648514.1"/>
    <property type="molecule type" value="Genomic_DNA"/>
</dbReference>
<dbReference type="RefSeq" id="XP_045955021.1">
    <property type="nucleotide sequence ID" value="XM_046109257.1"/>
</dbReference>
<dbReference type="SUPFAM" id="SSF51322">
    <property type="entry name" value="Cyanovirin-N"/>
    <property type="match status" value="1"/>
</dbReference>
<dbReference type="AlphaFoldDB" id="A0A9P8UEN2"/>
<dbReference type="GeneID" id="70138148"/>
<evidence type="ECO:0000313" key="3">
    <source>
        <dbReference type="Proteomes" id="UP000758603"/>
    </source>
</evidence>
<gene>
    <name evidence="2" type="ORF">BKA67DRAFT_693839</name>
</gene>
<dbReference type="InterPro" id="IPR036673">
    <property type="entry name" value="Cyanovirin-N_sf"/>
</dbReference>
<keyword evidence="3" id="KW-1185">Reference proteome</keyword>
<dbReference type="OrthoDB" id="2441380at2759"/>
<reference evidence="2" key="1">
    <citation type="journal article" date="2021" name="Nat. Commun.">
        <title>Genetic determinants of endophytism in the Arabidopsis root mycobiome.</title>
        <authorList>
            <person name="Mesny F."/>
            <person name="Miyauchi S."/>
            <person name="Thiergart T."/>
            <person name="Pickel B."/>
            <person name="Atanasova L."/>
            <person name="Karlsson M."/>
            <person name="Huettel B."/>
            <person name="Barry K.W."/>
            <person name="Haridas S."/>
            <person name="Chen C."/>
            <person name="Bauer D."/>
            <person name="Andreopoulos W."/>
            <person name="Pangilinan J."/>
            <person name="LaButti K."/>
            <person name="Riley R."/>
            <person name="Lipzen A."/>
            <person name="Clum A."/>
            <person name="Drula E."/>
            <person name="Henrissat B."/>
            <person name="Kohler A."/>
            <person name="Grigoriev I.V."/>
            <person name="Martin F.M."/>
            <person name="Hacquard S."/>
        </authorList>
    </citation>
    <scope>NUCLEOTIDE SEQUENCE</scope>
    <source>
        <strain evidence="2">MPI-SDFR-AT-0073</strain>
    </source>
</reference>
<dbReference type="Gene3D" id="2.30.60.10">
    <property type="entry name" value="Cyanovirin-N"/>
    <property type="match status" value="1"/>
</dbReference>
<protein>
    <recommendedName>
        <fullName evidence="4">Cyanovirin-N domain-containing protein</fullName>
    </recommendedName>
</protein>
<keyword evidence="1" id="KW-0732">Signal</keyword>
<sequence length="117" mass="12555">MFVLSIVLMLIAAALPTLAGTSFYGPEVPCKQWMTHGDFFIANCPGPSTTAMTVLDLNLCYASIDGHIAAQDNGHFVTNTNCTFLPVKNGQNYMTVNCPTANPKVNITNLIILGKCT</sequence>
<feature type="signal peptide" evidence="1">
    <location>
        <begin position="1"/>
        <end position="19"/>
    </location>
</feature>
<evidence type="ECO:0000256" key="1">
    <source>
        <dbReference type="SAM" id="SignalP"/>
    </source>
</evidence>